<evidence type="ECO:0000313" key="2">
    <source>
        <dbReference type="Proteomes" id="UP000189670"/>
    </source>
</evidence>
<feature type="non-terminal residue" evidence="1">
    <location>
        <position position="1"/>
    </location>
</feature>
<evidence type="ECO:0000313" key="1">
    <source>
        <dbReference type="EMBL" id="ETR65931.1"/>
    </source>
</evidence>
<sequence>DRYKHRGIQFYLTIPCTFQQFRKITQVVLNPELPDMNLRFVIPKTTADIHIGKQTYRANLINVGMDSMDCELLCPDETAQLIRDCGISIQFPEQYGNVHIKNVSASLLRMTTKARLTDTMPQRLRTTWKIFF</sequence>
<protein>
    <submittedName>
        <fullName evidence="1">Uncharacterized protein</fullName>
    </submittedName>
</protein>
<reference evidence="2" key="1">
    <citation type="submission" date="2012-11" db="EMBL/GenBank/DDBJ databases">
        <authorList>
            <person name="Lucero-Rivera Y.E."/>
            <person name="Tovar-Ramirez D."/>
        </authorList>
    </citation>
    <scope>NUCLEOTIDE SEQUENCE [LARGE SCALE GENOMIC DNA]</scope>
    <source>
        <strain evidence="2">Araruama</strain>
    </source>
</reference>
<proteinExistence type="predicted"/>
<comment type="caution">
    <text evidence="1">The sequence shown here is derived from an EMBL/GenBank/DDBJ whole genome shotgun (WGS) entry which is preliminary data.</text>
</comment>
<organism evidence="1 2">
    <name type="scientific">Candidatus Magnetoglobus multicellularis str. Araruama</name>
    <dbReference type="NCBI Taxonomy" id="890399"/>
    <lineage>
        <taxon>Bacteria</taxon>
        <taxon>Pseudomonadati</taxon>
        <taxon>Thermodesulfobacteriota</taxon>
        <taxon>Desulfobacteria</taxon>
        <taxon>Desulfobacterales</taxon>
        <taxon>Desulfobacteraceae</taxon>
        <taxon>Candidatus Magnetoglobus</taxon>
    </lineage>
</organism>
<dbReference type="EMBL" id="ATBP01002373">
    <property type="protein sequence ID" value="ETR65931.1"/>
    <property type="molecule type" value="Genomic_DNA"/>
</dbReference>
<name>A0A1V1NTN6_9BACT</name>
<dbReference type="Proteomes" id="UP000189670">
    <property type="component" value="Unassembled WGS sequence"/>
</dbReference>
<dbReference type="AlphaFoldDB" id="A0A1V1NTN6"/>
<gene>
    <name evidence="1" type="ORF">OMM_13503</name>
</gene>
<accession>A0A1V1NTN6</accession>